<keyword evidence="6 7" id="KW-0472">Membrane</keyword>
<dbReference type="GO" id="GO:0005886">
    <property type="term" value="C:plasma membrane"/>
    <property type="evidence" value="ECO:0007669"/>
    <property type="project" value="UniProtKB-SubCell"/>
</dbReference>
<comment type="subcellular location">
    <subcellularLocation>
        <location evidence="7">Cell membrane</location>
        <topology evidence="7">Multi-pass membrane protein</topology>
    </subcellularLocation>
</comment>
<comment type="catalytic activity">
    <reaction evidence="7">
        <text>L-cysteinyl-[prolipoprotein] + a 1,2-diacyl-sn-glycero-3-phospho-(1'-sn-glycerol) = an S-1,2-diacyl-sn-glyceryl-L-cysteinyl-[prolipoprotein] + sn-glycerol 1-phosphate + H(+)</text>
        <dbReference type="Rhea" id="RHEA:56712"/>
        <dbReference type="Rhea" id="RHEA-COMP:14679"/>
        <dbReference type="Rhea" id="RHEA-COMP:14680"/>
        <dbReference type="ChEBI" id="CHEBI:15378"/>
        <dbReference type="ChEBI" id="CHEBI:29950"/>
        <dbReference type="ChEBI" id="CHEBI:57685"/>
        <dbReference type="ChEBI" id="CHEBI:64716"/>
        <dbReference type="ChEBI" id="CHEBI:140658"/>
        <dbReference type="EC" id="2.5.1.145"/>
    </reaction>
</comment>
<evidence type="ECO:0000256" key="8">
    <source>
        <dbReference type="SAM" id="MobiDB-lite"/>
    </source>
</evidence>
<dbReference type="UniPathway" id="UPA00664"/>
<evidence type="ECO:0000256" key="1">
    <source>
        <dbReference type="ARBA" id="ARBA00007150"/>
    </source>
</evidence>
<dbReference type="AlphaFoldDB" id="A0A285VBU0"/>
<dbReference type="InterPro" id="IPR001640">
    <property type="entry name" value="Lgt"/>
</dbReference>
<protein>
    <recommendedName>
        <fullName evidence="7">Phosphatidylglycerol--prolipoprotein diacylglyceryl transferase</fullName>
        <ecNumber evidence="7">2.5.1.145</ecNumber>
    </recommendedName>
</protein>
<evidence type="ECO:0000256" key="3">
    <source>
        <dbReference type="ARBA" id="ARBA00022679"/>
    </source>
</evidence>
<keyword evidence="2 7" id="KW-1003">Cell membrane</keyword>
<dbReference type="Pfam" id="PF01790">
    <property type="entry name" value="LGT"/>
    <property type="match status" value="1"/>
</dbReference>
<evidence type="ECO:0000256" key="5">
    <source>
        <dbReference type="ARBA" id="ARBA00022989"/>
    </source>
</evidence>
<dbReference type="GO" id="GO:0008961">
    <property type="term" value="F:phosphatidylglycerol-prolipoprotein diacylglyceryl transferase activity"/>
    <property type="evidence" value="ECO:0007669"/>
    <property type="project" value="UniProtKB-UniRule"/>
</dbReference>
<evidence type="ECO:0000313" key="9">
    <source>
        <dbReference type="EMBL" id="SOC51549.1"/>
    </source>
</evidence>
<dbReference type="EC" id="2.5.1.145" evidence="7"/>
<sequence>MRAEIPYPDIVPSFDVGPLTIHWYGVMYALGFVLAWWLGTLRARRAGSGWDGDEVSDLILYCALGVVLGGRLGYVLFYGLDNLLEDPLYLVRLNEGGMSFHGGLLGVLGAMWLYARKTGRRFFEVGDFVAPLVPLGLFFGRIGNFINGELWGKTTDVPWGMVFPGAGDLPRHPTMLYEALLEGLVLFAVLWLYALRRPPVRAVSGAFLLLYGVFRSAVEFLRIPDEHIGYLALDWLTMGQILSLPMILAGAYLLWSAYRHPVSPASEPPAERSPSSGDPSSASSSST</sequence>
<dbReference type="PANTHER" id="PTHR30589">
    <property type="entry name" value="PROLIPOPROTEIN DIACYLGLYCERYL TRANSFERASE"/>
    <property type="match status" value="1"/>
</dbReference>
<keyword evidence="10" id="KW-1185">Reference proteome</keyword>
<gene>
    <name evidence="7" type="primary">lgt</name>
    <name evidence="9" type="ORF">SAMN05421879_101231</name>
</gene>
<feature type="region of interest" description="Disordered" evidence="8">
    <location>
        <begin position="262"/>
        <end position="287"/>
    </location>
</feature>
<feature type="binding site" evidence="7">
    <location>
        <position position="141"/>
    </location>
    <ligand>
        <name>a 1,2-diacyl-sn-glycero-3-phospho-(1'-sn-glycerol)</name>
        <dbReference type="ChEBI" id="CHEBI:64716"/>
    </ligand>
</feature>
<evidence type="ECO:0000256" key="6">
    <source>
        <dbReference type="ARBA" id="ARBA00023136"/>
    </source>
</evidence>
<reference evidence="10" key="1">
    <citation type="submission" date="2017-08" db="EMBL/GenBank/DDBJ databases">
        <authorList>
            <person name="Varghese N."/>
            <person name="Submissions S."/>
        </authorList>
    </citation>
    <scope>NUCLEOTIDE SEQUENCE [LARGE SCALE GENOMIC DNA]</scope>
    <source>
        <strain evidence="10">USBA17B2</strain>
    </source>
</reference>
<keyword evidence="9" id="KW-0449">Lipoprotein</keyword>
<feature type="compositionally biased region" description="Low complexity" evidence="8">
    <location>
        <begin position="272"/>
        <end position="287"/>
    </location>
</feature>
<dbReference type="PROSITE" id="PS01311">
    <property type="entry name" value="LGT"/>
    <property type="match status" value="1"/>
</dbReference>
<dbReference type="GO" id="GO:0042158">
    <property type="term" value="P:lipoprotein biosynthetic process"/>
    <property type="evidence" value="ECO:0007669"/>
    <property type="project" value="UniProtKB-UniRule"/>
</dbReference>
<proteinExistence type="inferred from homology"/>
<evidence type="ECO:0000256" key="4">
    <source>
        <dbReference type="ARBA" id="ARBA00022692"/>
    </source>
</evidence>
<dbReference type="NCBIfam" id="TIGR00544">
    <property type="entry name" value="lgt"/>
    <property type="match status" value="1"/>
</dbReference>
<feature type="transmembrane region" description="Helical" evidence="7">
    <location>
        <begin position="58"/>
        <end position="78"/>
    </location>
</feature>
<dbReference type="EMBL" id="OBQK01000001">
    <property type="protein sequence ID" value="SOC51549.1"/>
    <property type="molecule type" value="Genomic_DNA"/>
</dbReference>
<feature type="transmembrane region" description="Helical" evidence="7">
    <location>
        <begin position="235"/>
        <end position="255"/>
    </location>
</feature>
<keyword evidence="5 7" id="KW-1133">Transmembrane helix</keyword>
<organism evidence="9 10">
    <name type="scientific">Ornithinimicrobium cerasi</name>
    <dbReference type="NCBI Taxonomy" id="2248773"/>
    <lineage>
        <taxon>Bacteria</taxon>
        <taxon>Bacillati</taxon>
        <taxon>Actinomycetota</taxon>
        <taxon>Actinomycetes</taxon>
        <taxon>Micrococcales</taxon>
        <taxon>Ornithinimicrobiaceae</taxon>
        <taxon>Ornithinimicrobium</taxon>
    </lineage>
</organism>
<evidence type="ECO:0000256" key="7">
    <source>
        <dbReference type="HAMAP-Rule" id="MF_01147"/>
    </source>
</evidence>
<dbReference type="Proteomes" id="UP000219688">
    <property type="component" value="Unassembled WGS sequence"/>
</dbReference>
<feature type="transmembrane region" description="Helical" evidence="7">
    <location>
        <begin position="122"/>
        <end position="142"/>
    </location>
</feature>
<comment type="pathway">
    <text evidence="7">Protein modification; lipoprotein biosynthesis (diacylglyceryl transfer).</text>
</comment>
<name>A0A285VBU0_9MICO</name>
<evidence type="ECO:0000256" key="2">
    <source>
        <dbReference type="ARBA" id="ARBA00022475"/>
    </source>
</evidence>
<dbReference type="PANTHER" id="PTHR30589:SF0">
    <property type="entry name" value="PHOSPHATIDYLGLYCEROL--PROLIPOPROTEIN DIACYLGLYCERYL TRANSFERASE"/>
    <property type="match status" value="1"/>
</dbReference>
<feature type="transmembrane region" description="Helical" evidence="7">
    <location>
        <begin position="20"/>
        <end position="38"/>
    </location>
</feature>
<evidence type="ECO:0000313" key="10">
    <source>
        <dbReference type="Proteomes" id="UP000219688"/>
    </source>
</evidence>
<feature type="transmembrane region" description="Helical" evidence="7">
    <location>
        <begin position="202"/>
        <end position="223"/>
    </location>
</feature>
<accession>A0A285VBU0</accession>
<keyword evidence="3 7" id="KW-0808">Transferase</keyword>
<feature type="transmembrane region" description="Helical" evidence="7">
    <location>
        <begin position="175"/>
        <end position="195"/>
    </location>
</feature>
<dbReference type="HAMAP" id="MF_01147">
    <property type="entry name" value="Lgt"/>
    <property type="match status" value="1"/>
</dbReference>
<comment type="similarity">
    <text evidence="1 7">Belongs to the Lgt family.</text>
</comment>
<comment type="function">
    <text evidence="7">Catalyzes the transfer of the diacylglyceryl group from phosphatidylglycerol to the sulfhydryl group of the N-terminal cysteine of a prolipoprotein, the first step in the formation of mature lipoproteins.</text>
</comment>
<keyword evidence="4 7" id="KW-0812">Transmembrane</keyword>
<feature type="transmembrane region" description="Helical" evidence="7">
    <location>
        <begin position="98"/>
        <end position="115"/>
    </location>
</feature>
<dbReference type="RefSeq" id="WP_220388037.1">
    <property type="nucleotide sequence ID" value="NZ_OBQK01000001.1"/>
</dbReference>